<dbReference type="PANTHER" id="PTHR42703:SF1">
    <property type="entry name" value="NA(+)_H(+) ANTIPORTER SUBUNIT D1"/>
    <property type="match status" value="1"/>
</dbReference>
<feature type="transmembrane region" description="Helical" evidence="8">
    <location>
        <begin position="304"/>
        <end position="325"/>
    </location>
</feature>
<feature type="transmembrane region" description="Helical" evidence="8">
    <location>
        <begin position="204"/>
        <end position="224"/>
    </location>
</feature>
<feature type="transmembrane region" description="Helical" evidence="8">
    <location>
        <begin position="130"/>
        <end position="147"/>
    </location>
</feature>
<feature type="transmembrane region" description="Helical" evidence="8">
    <location>
        <begin position="374"/>
        <end position="392"/>
    </location>
</feature>
<keyword evidence="4 7" id="KW-0812">Transmembrane</keyword>
<dbReference type="NCBIfam" id="NF009309">
    <property type="entry name" value="PRK12666.1"/>
    <property type="match status" value="1"/>
</dbReference>
<dbReference type="InterPro" id="IPR050586">
    <property type="entry name" value="CPA3_Na-H_Antiporter_D"/>
</dbReference>
<reference evidence="10 11" key="1">
    <citation type="submission" date="2017-01" db="EMBL/GenBank/DDBJ databases">
        <title>Genome Sequencing of a Marine Spirillum, Oceanospirillum multiglobuliferum ATCC 33336, from Japan.</title>
        <authorList>
            <person name="Carney J.G."/>
            <person name="Trachtenberg A.M."/>
            <person name="Rheaume B.A."/>
            <person name="Linnane J.D."/>
            <person name="Pitts N.L."/>
            <person name="Mykles D.L."/>
            <person name="Maclea K.S."/>
        </authorList>
    </citation>
    <scope>NUCLEOTIDE SEQUENCE [LARGE SCALE GENOMIC DNA]</scope>
    <source>
        <strain evidence="10 11">ATCC 33336</strain>
    </source>
</reference>
<protein>
    <submittedName>
        <fullName evidence="10">Monovalent cation/H+ antiporter subunit D</fullName>
    </submittedName>
</protein>
<dbReference type="GO" id="GO:0042773">
    <property type="term" value="P:ATP synthesis coupled electron transport"/>
    <property type="evidence" value="ECO:0007669"/>
    <property type="project" value="InterPro"/>
</dbReference>
<evidence type="ECO:0000313" key="10">
    <source>
        <dbReference type="EMBL" id="OPX55069.1"/>
    </source>
</evidence>
<dbReference type="Pfam" id="PF00361">
    <property type="entry name" value="Proton_antipo_M"/>
    <property type="match status" value="1"/>
</dbReference>
<name>A0A1T4NZZ4_9GAMM</name>
<feature type="transmembrane region" description="Helical" evidence="8">
    <location>
        <begin position="159"/>
        <end position="184"/>
    </location>
</feature>
<keyword evidence="11" id="KW-1185">Reference proteome</keyword>
<evidence type="ECO:0000259" key="9">
    <source>
        <dbReference type="Pfam" id="PF00361"/>
    </source>
</evidence>
<proteinExistence type="inferred from homology"/>
<evidence type="ECO:0000256" key="4">
    <source>
        <dbReference type="ARBA" id="ARBA00022692"/>
    </source>
</evidence>
<feature type="transmembrane region" description="Helical" evidence="8">
    <location>
        <begin position="236"/>
        <end position="258"/>
    </location>
</feature>
<feature type="transmembrane region" description="Helical" evidence="8">
    <location>
        <begin position="71"/>
        <end position="100"/>
    </location>
</feature>
<evidence type="ECO:0000256" key="6">
    <source>
        <dbReference type="ARBA" id="ARBA00023136"/>
    </source>
</evidence>
<dbReference type="InterPro" id="IPR003918">
    <property type="entry name" value="NADH_UbQ_OxRdtase"/>
</dbReference>
<feature type="transmembrane region" description="Helical" evidence="8">
    <location>
        <begin position="107"/>
        <end position="124"/>
    </location>
</feature>
<feature type="transmembrane region" description="Helical" evidence="8">
    <location>
        <begin position="412"/>
        <end position="438"/>
    </location>
</feature>
<dbReference type="PRINTS" id="PR01437">
    <property type="entry name" value="NUOXDRDTASE4"/>
</dbReference>
<keyword evidence="5 8" id="KW-1133">Transmembrane helix</keyword>
<keyword evidence="3" id="KW-1003">Cell membrane</keyword>
<dbReference type="InterPro" id="IPR001750">
    <property type="entry name" value="ND/Mrp_TM"/>
</dbReference>
<evidence type="ECO:0000256" key="8">
    <source>
        <dbReference type="SAM" id="Phobius"/>
    </source>
</evidence>
<feature type="transmembrane region" description="Helical" evidence="8">
    <location>
        <begin position="33"/>
        <end position="51"/>
    </location>
</feature>
<sequence>MAHLPILPLLLPLLMGALLLLPPLANNIKRQRVATLVTMFVLLALSVKLLLTTHDTGTQMYVLGNWHPPFGIVLVADQLSSLLVLLTAVLAFAALLYACAGSDQTGMYFHPLFMFQVLGINGAFLTGDIFNLFVFFEVLLIASYALLVHGGGKQKTQSALHYVILNLIGSSLFLFGLGILYGTVGTLNIADMAVKIAQLHGGEAILAKIGGLLLMLVFGLKAALLPLHFWLPRTYASASAPVAALFAIMTKVGIYSLLRVHTVIFGDHAGDLANIAQPWLWPLAVLTVSAGTLGLLASRSLRLLAANLVVVSAGTLLIAVALQTAEATGAALYYLIHSTLAAGALFLLADLISIQRGKAEDRFVKARSVLQPKLLGSFFFISALALIGLPPLSGFVGKVMLLQATAGQTTTLWVWTVLLGSGLSALIALSRAGTTLFWRTNYPPAHYQLKPNQSNPVTAAHPLQIAAIVWLLLASPLLVVFGGDMTALTASAAQQLHDIDQSVYGLLPPVSGSPAQGAQ</sequence>
<dbReference type="EMBL" id="MTSM01000013">
    <property type="protein sequence ID" value="OPX55069.1"/>
    <property type="molecule type" value="Genomic_DNA"/>
</dbReference>
<feature type="domain" description="NADH:quinone oxidoreductase/Mrp antiporter transmembrane" evidence="9">
    <location>
        <begin position="128"/>
        <end position="423"/>
    </location>
</feature>
<dbReference type="GO" id="GO:0005886">
    <property type="term" value="C:plasma membrane"/>
    <property type="evidence" value="ECO:0007669"/>
    <property type="project" value="UniProtKB-SubCell"/>
</dbReference>
<comment type="similarity">
    <text evidence="2">Belongs to the CPA3 antiporters (TC 2.A.63) subunit D family.</text>
</comment>
<accession>A0A1T4NZZ4</accession>
<evidence type="ECO:0000256" key="7">
    <source>
        <dbReference type="RuleBase" id="RU000320"/>
    </source>
</evidence>
<dbReference type="AlphaFoldDB" id="A0A1T4NZZ4"/>
<dbReference type="GO" id="GO:0008137">
    <property type="term" value="F:NADH dehydrogenase (ubiquinone) activity"/>
    <property type="evidence" value="ECO:0007669"/>
    <property type="project" value="InterPro"/>
</dbReference>
<gene>
    <name evidence="10" type="ORF">BTE48_10580</name>
</gene>
<dbReference type="Proteomes" id="UP000191418">
    <property type="component" value="Unassembled WGS sequence"/>
</dbReference>
<comment type="caution">
    <text evidence="10">The sequence shown here is derived from an EMBL/GenBank/DDBJ whole genome shotgun (WGS) entry which is preliminary data.</text>
</comment>
<organism evidence="10 11">
    <name type="scientific">Oceanospirillum multiglobuliferum</name>
    <dbReference type="NCBI Taxonomy" id="64969"/>
    <lineage>
        <taxon>Bacteria</taxon>
        <taxon>Pseudomonadati</taxon>
        <taxon>Pseudomonadota</taxon>
        <taxon>Gammaproteobacteria</taxon>
        <taxon>Oceanospirillales</taxon>
        <taxon>Oceanospirillaceae</taxon>
        <taxon>Oceanospirillum</taxon>
    </lineage>
</organism>
<evidence type="ECO:0000256" key="2">
    <source>
        <dbReference type="ARBA" id="ARBA00005346"/>
    </source>
</evidence>
<comment type="subcellular location">
    <subcellularLocation>
        <location evidence="1">Cell membrane</location>
        <topology evidence="1">Multi-pass membrane protein</topology>
    </subcellularLocation>
    <subcellularLocation>
        <location evidence="7">Membrane</location>
        <topology evidence="7">Multi-pass membrane protein</topology>
    </subcellularLocation>
</comment>
<feature type="transmembrane region" description="Helical" evidence="8">
    <location>
        <begin position="331"/>
        <end position="353"/>
    </location>
</feature>
<evidence type="ECO:0000313" key="11">
    <source>
        <dbReference type="Proteomes" id="UP000191418"/>
    </source>
</evidence>
<evidence type="ECO:0000256" key="3">
    <source>
        <dbReference type="ARBA" id="ARBA00022475"/>
    </source>
</evidence>
<dbReference type="STRING" id="64969.SAMN02745127_01284"/>
<keyword evidence="6 8" id="KW-0472">Membrane</keyword>
<feature type="transmembrane region" description="Helical" evidence="8">
    <location>
        <begin position="278"/>
        <end position="297"/>
    </location>
</feature>
<feature type="transmembrane region" description="Helical" evidence="8">
    <location>
        <begin position="6"/>
        <end position="26"/>
    </location>
</feature>
<dbReference type="PANTHER" id="PTHR42703">
    <property type="entry name" value="NADH DEHYDROGENASE"/>
    <property type="match status" value="1"/>
</dbReference>
<feature type="transmembrane region" description="Helical" evidence="8">
    <location>
        <begin position="459"/>
        <end position="481"/>
    </location>
</feature>
<evidence type="ECO:0000256" key="1">
    <source>
        <dbReference type="ARBA" id="ARBA00004651"/>
    </source>
</evidence>
<dbReference type="RefSeq" id="WP_078744907.1">
    <property type="nucleotide sequence ID" value="NZ_FUXG01000007.1"/>
</dbReference>
<dbReference type="OrthoDB" id="9768329at2"/>
<evidence type="ECO:0000256" key="5">
    <source>
        <dbReference type="ARBA" id="ARBA00022989"/>
    </source>
</evidence>